<keyword evidence="2" id="KW-1133">Transmembrane helix</keyword>
<feature type="region of interest" description="Disordered" evidence="1">
    <location>
        <begin position="1"/>
        <end position="26"/>
    </location>
</feature>
<feature type="transmembrane region" description="Helical" evidence="2">
    <location>
        <begin position="211"/>
        <end position="233"/>
    </location>
</feature>
<dbReference type="Proteomes" id="UP001589667">
    <property type="component" value="Unassembled WGS sequence"/>
</dbReference>
<evidence type="ECO:0000313" key="4">
    <source>
        <dbReference type="Proteomes" id="UP001589667"/>
    </source>
</evidence>
<proteinExistence type="predicted"/>
<dbReference type="RefSeq" id="WP_157422887.1">
    <property type="nucleotide sequence ID" value="NZ_BAAANI010000006.1"/>
</dbReference>
<keyword evidence="4" id="KW-1185">Reference proteome</keyword>
<feature type="transmembrane region" description="Helical" evidence="2">
    <location>
        <begin position="293"/>
        <end position="314"/>
    </location>
</feature>
<name>A0ABV5SQB9_9MICO</name>
<reference evidence="3 4" key="1">
    <citation type="submission" date="2024-09" db="EMBL/GenBank/DDBJ databases">
        <authorList>
            <person name="Sun Q."/>
            <person name="Mori K."/>
        </authorList>
    </citation>
    <scope>NUCLEOTIDE SEQUENCE [LARGE SCALE GENOMIC DNA]</scope>
    <source>
        <strain evidence="3 4">JCM 14321</strain>
    </source>
</reference>
<feature type="compositionally biased region" description="Low complexity" evidence="1">
    <location>
        <begin position="1"/>
        <end position="18"/>
    </location>
</feature>
<protein>
    <recommendedName>
        <fullName evidence="5">Integral membrane protein</fullName>
    </recommendedName>
</protein>
<feature type="transmembrane region" description="Helical" evidence="2">
    <location>
        <begin position="240"/>
        <end position="263"/>
    </location>
</feature>
<comment type="caution">
    <text evidence="3">The sequence shown here is derived from an EMBL/GenBank/DDBJ whole genome shotgun (WGS) entry which is preliminary data.</text>
</comment>
<evidence type="ECO:0000313" key="3">
    <source>
        <dbReference type="EMBL" id="MFB9641274.1"/>
    </source>
</evidence>
<dbReference type="EMBL" id="JBHMBL010000001">
    <property type="protein sequence ID" value="MFB9641274.1"/>
    <property type="molecule type" value="Genomic_DNA"/>
</dbReference>
<keyword evidence="2" id="KW-0472">Membrane</keyword>
<evidence type="ECO:0008006" key="5">
    <source>
        <dbReference type="Google" id="ProtNLM"/>
    </source>
</evidence>
<feature type="transmembrane region" description="Helical" evidence="2">
    <location>
        <begin position="83"/>
        <end position="103"/>
    </location>
</feature>
<feature type="transmembrane region" description="Helical" evidence="2">
    <location>
        <begin position="34"/>
        <end position="53"/>
    </location>
</feature>
<feature type="transmembrane region" description="Helical" evidence="2">
    <location>
        <begin position="149"/>
        <end position="173"/>
    </location>
</feature>
<evidence type="ECO:0000256" key="1">
    <source>
        <dbReference type="SAM" id="MobiDB-lite"/>
    </source>
</evidence>
<sequence length="332" mass="33903">MQPSATTPATPGAAPAGSDGHEASAAAPSPLPRWPFILIGVAAAVIGLLPWLVTGMRLPLQNLWASDTMPENMPLVLLPFSQYRLSVIASLLVVGAAAAGITARALRGRSPHGGFALLLFGVLLVDVVAIVQTATIVGAGLRDDTWSQIYLTAVLAVAILALLVAVLVLWLIARAPRAGAVIGLAIAAVLVSGWLHLLLAPEPAFAGEPAWLWTAVRWVPAVLVGAAIAWGGVGTIGRVIAALASLAILWIGPALITAVSAAAGTRVLAREPAEMLDYGRRVFELALTDPALVVPPLVVAVCVAGVGLIGRALLGRSSRARSEASDAPTIGA</sequence>
<feature type="transmembrane region" description="Helical" evidence="2">
    <location>
        <begin position="180"/>
        <end position="199"/>
    </location>
</feature>
<keyword evidence="2" id="KW-0812">Transmembrane</keyword>
<accession>A0ABV5SQB9</accession>
<organism evidence="3 4">
    <name type="scientific">Agromyces lapidis</name>
    <dbReference type="NCBI Taxonomy" id="279574"/>
    <lineage>
        <taxon>Bacteria</taxon>
        <taxon>Bacillati</taxon>
        <taxon>Actinomycetota</taxon>
        <taxon>Actinomycetes</taxon>
        <taxon>Micrococcales</taxon>
        <taxon>Microbacteriaceae</taxon>
        <taxon>Agromyces</taxon>
    </lineage>
</organism>
<evidence type="ECO:0000256" key="2">
    <source>
        <dbReference type="SAM" id="Phobius"/>
    </source>
</evidence>
<feature type="transmembrane region" description="Helical" evidence="2">
    <location>
        <begin position="115"/>
        <end position="137"/>
    </location>
</feature>
<gene>
    <name evidence="3" type="ORF">ACFFQV_03120</name>
</gene>